<dbReference type="CDD" id="cd20557">
    <property type="entry name" value="CYCLIN_ScPCL1-like"/>
    <property type="match status" value="1"/>
</dbReference>
<dbReference type="GO" id="GO:0016538">
    <property type="term" value="F:cyclin-dependent protein serine/threonine kinase regulator activity"/>
    <property type="evidence" value="ECO:0007669"/>
    <property type="project" value="TreeGrafter"/>
</dbReference>
<dbReference type="InterPro" id="IPR036915">
    <property type="entry name" value="Cyclin-like_sf"/>
</dbReference>
<feature type="domain" description="Cyclin N-terminal" evidence="1">
    <location>
        <begin position="100"/>
        <end position="189"/>
    </location>
</feature>
<reference evidence="2" key="1">
    <citation type="submission" date="2022-08" db="EMBL/GenBank/DDBJ databases">
        <authorList>
            <consortium name="DOE Joint Genome Institute"/>
            <person name="Min B."/>
            <person name="Riley R."/>
            <person name="Sierra-Patev S."/>
            <person name="Naranjo-Ortiz M."/>
            <person name="Looney B."/>
            <person name="Konkel Z."/>
            <person name="Slot J.C."/>
            <person name="Sakamoto Y."/>
            <person name="Steenwyk J.L."/>
            <person name="Rokas A."/>
            <person name="Carro J."/>
            <person name="Camarero S."/>
            <person name="Ferreira P."/>
            <person name="Molpeceres G."/>
            <person name="Ruiz-Duenas F.J."/>
            <person name="Serrano A."/>
            <person name="Henrissat B."/>
            <person name="Drula E."/>
            <person name="Hughes K.W."/>
            <person name="Mata J.L."/>
            <person name="Ishikawa N.K."/>
            <person name="Vargas-Isla R."/>
            <person name="Ushijima S."/>
            <person name="Smith C.A."/>
            <person name="Ahrendt S."/>
            <person name="Andreopoulos W."/>
            <person name="He G."/>
            <person name="Labutti K."/>
            <person name="Lipzen A."/>
            <person name="Ng V."/>
            <person name="Sandor L."/>
            <person name="Barry K."/>
            <person name="Martinez A.T."/>
            <person name="Xiao Y."/>
            <person name="Gibbons J.G."/>
            <person name="Terashima K."/>
            <person name="Hibbett D.S."/>
            <person name="Grigoriev I.V."/>
        </authorList>
    </citation>
    <scope>NUCLEOTIDE SEQUENCE</scope>
    <source>
        <strain evidence="2">Sp2 HRB7682 ss15</strain>
    </source>
</reference>
<evidence type="ECO:0000313" key="3">
    <source>
        <dbReference type="Proteomes" id="UP001150238"/>
    </source>
</evidence>
<dbReference type="InterPro" id="IPR006671">
    <property type="entry name" value="Cyclin_N"/>
</dbReference>
<accession>A0A9W9DHN6</accession>
<dbReference type="GO" id="GO:0005634">
    <property type="term" value="C:nucleus"/>
    <property type="evidence" value="ECO:0007669"/>
    <property type="project" value="TreeGrafter"/>
</dbReference>
<reference evidence="2" key="2">
    <citation type="journal article" date="2023" name="Proc. Natl. Acad. Sci. U.S.A.">
        <title>A global phylogenomic analysis of the shiitake genus Lentinula.</title>
        <authorList>
            <person name="Sierra-Patev S."/>
            <person name="Min B."/>
            <person name="Naranjo-Ortiz M."/>
            <person name="Looney B."/>
            <person name="Konkel Z."/>
            <person name="Slot J.C."/>
            <person name="Sakamoto Y."/>
            <person name="Steenwyk J.L."/>
            <person name="Rokas A."/>
            <person name="Carro J."/>
            <person name="Camarero S."/>
            <person name="Ferreira P."/>
            <person name="Molpeceres G."/>
            <person name="Ruiz-Duenas F.J."/>
            <person name="Serrano A."/>
            <person name="Henrissat B."/>
            <person name="Drula E."/>
            <person name="Hughes K.W."/>
            <person name="Mata J.L."/>
            <person name="Ishikawa N.K."/>
            <person name="Vargas-Isla R."/>
            <person name="Ushijima S."/>
            <person name="Smith C.A."/>
            <person name="Donoghue J."/>
            <person name="Ahrendt S."/>
            <person name="Andreopoulos W."/>
            <person name="He G."/>
            <person name="LaButti K."/>
            <person name="Lipzen A."/>
            <person name="Ng V."/>
            <person name="Riley R."/>
            <person name="Sandor L."/>
            <person name="Barry K."/>
            <person name="Martinez A.T."/>
            <person name="Xiao Y."/>
            <person name="Gibbons J.G."/>
            <person name="Terashima K."/>
            <person name="Grigoriev I.V."/>
            <person name="Hibbett D."/>
        </authorList>
    </citation>
    <scope>NUCLEOTIDE SEQUENCE</scope>
    <source>
        <strain evidence="2">Sp2 HRB7682 ss15</strain>
    </source>
</reference>
<gene>
    <name evidence="2" type="ORF">C8J55DRAFT_491579</name>
</gene>
<dbReference type="GO" id="GO:0019901">
    <property type="term" value="F:protein kinase binding"/>
    <property type="evidence" value="ECO:0007669"/>
    <property type="project" value="InterPro"/>
</dbReference>
<dbReference type="EMBL" id="JANVFS010000030">
    <property type="protein sequence ID" value="KAJ4471074.1"/>
    <property type="molecule type" value="Genomic_DNA"/>
</dbReference>
<dbReference type="PANTHER" id="PTHR15615:SF10">
    <property type="entry name" value="PHO85 CYCLIN-2-RELATED"/>
    <property type="match status" value="1"/>
</dbReference>
<dbReference type="Proteomes" id="UP001150238">
    <property type="component" value="Unassembled WGS sequence"/>
</dbReference>
<dbReference type="GO" id="GO:0000307">
    <property type="term" value="C:cyclin-dependent protein kinase holoenzyme complex"/>
    <property type="evidence" value="ECO:0007669"/>
    <property type="project" value="TreeGrafter"/>
</dbReference>
<comment type="caution">
    <text evidence="2">The sequence shown here is derived from an EMBL/GenBank/DDBJ whole genome shotgun (WGS) entry which is preliminary data.</text>
</comment>
<dbReference type="PANTHER" id="PTHR15615">
    <property type="match status" value="1"/>
</dbReference>
<dbReference type="Gene3D" id="1.10.472.10">
    <property type="entry name" value="Cyclin-like"/>
    <property type="match status" value="1"/>
</dbReference>
<dbReference type="AlphaFoldDB" id="A0A9W9DHN6"/>
<protein>
    <recommendedName>
        <fullName evidence="1">Cyclin N-terminal domain-containing protein</fullName>
    </recommendedName>
</protein>
<dbReference type="InterPro" id="IPR013922">
    <property type="entry name" value="Cyclin_PHO80-like"/>
</dbReference>
<evidence type="ECO:0000313" key="2">
    <source>
        <dbReference type="EMBL" id="KAJ4471074.1"/>
    </source>
</evidence>
<proteinExistence type="predicted"/>
<sequence>MASFNHLAESPSRLSQNSSNDEYQWVGVDTFLDKVLNASIDEHIIGKLLLFKAPRYTYLLVIMFLEYLTTLTFEVVDAGTTKLLYCPTSIGVFFSSLVRRIIRRAGVSMPTIILAIVYLKRASHDILIGDHAKFVAERVFLGALLLSAKYSTENAIPNDHWVSAAEVFTLQDINNIQQQFLIVLDWDLSYTDSDILKAALDVYTATPSIIL</sequence>
<dbReference type="Pfam" id="PF00134">
    <property type="entry name" value="Cyclin_N"/>
    <property type="match status" value="1"/>
</dbReference>
<evidence type="ECO:0000259" key="1">
    <source>
        <dbReference type="Pfam" id="PF00134"/>
    </source>
</evidence>
<name>A0A9W9DHN6_9AGAR</name>
<organism evidence="2 3">
    <name type="scientific">Lentinula lateritia</name>
    <dbReference type="NCBI Taxonomy" id="40482"/>
    <lineage>
        <taxon>Eukaryota</taxon>
        <taxon>Fungi</taxon>
        <taxon>Dikarya</taxon>
        <taxon>Basidiomycota</taxon>
        <taxon>Agaricomycotina</taxon>
        <taxon>Agaricomycetes</taxon>
        <taxon>Agaricomycetidae</taxon>
        <taxon>Agaricales</taxon>
        <taxon>Marasmiineae</taxon>
        <taxon>Omphalotaceae</taxon>
        <taxon>Lentinula</taxon>
    </lineage>
</organism>
<dbReference type="SUPFAM" id="SSF47954">
    <property type="entry name" value="Cyclin-like"/>
    <property type="match status" value="1"/>
</dbReference>